<proteinExistence type="predicted"/>
<dbReference type="EMBL" id="BOMV01000098">
    <property type="protein sequence ID" value="GIF01098.1"/>
    <property type="molecule type" value="Genomic_DNA"/>
</dbReference>
<keyword evidence="2" id="KW-1185">Reference proteome</keyword>
<dbReference type="Proteomes" id="UP000636960">
    <property type="component" value="Unassembled WGS sequence"/>
</dbReference>
<dbReference type="AlphaFoldDB" id="A0A919K9C6"/>
<comment type="caution">
    <text evidence="1">The sequence shown here is derived from an EMBL/GenBank/DDBJ whole genome shotgun (WGS) entry which is preliminary data.</text>
</comment>
<evidence type="ECO:0000313" key="2">
    <source>
        <dbReference type="Proteomes" id="UP000636960"/>
    </source>
</evidence>
<sequence length="66" mass="6643">MRAAIARSGAALHAGTEGLVRSRFGAGRALRVPGGGDCDYLAKSGGDGVVSRHAQARMSKFIAAGT</sequence>
<evidence type="ECO:0000313" key="1">
    <source>
        <dbReference type="EMBL" id="GIF01098.1"/>
    </source>
</evidence>
<accession>A0A919K9C6</accession>
<reference evidence="1" key="1">
    <citation type="submission" date="2021-01" db="EMBL/GenBank/DDBJ databases">
        <title>Whole genome shotgun sequence of Actinoplanes rishiriensis NBRC 108556.</title>
        <authorList>
            <person name="Komaki H."/>
            <person name="Tamura T."/>
        </authorList>
    </citation>
    <scope>NUCLEOTIDE SEQUENCE</scope>
    <source>
        <strain evidence="1">NBRC 108556</strain>
    </source>
</reference>
<protein>
    <submittedName>
        <fullName evidence="1">Uncharacterized protein</fullName>
    </submittedName>
</protein>
<name>A0A919K9C6_9ACTN</name>
<gene>
    <name evidence="1" type="ORF">Ari01nite_85620</name>
</gene>
<organism evidence="1 2">
    <name type="scientific">Paractinoplanes rishiriensis</name>
    <dbReference type="NCBI Taxonomy" id="1050105"/>
    <lineage>
        <taxon>Bacteria</taxon>
        <taxon>Bacillati</taxon>
        <taxon>Actinomycetota</taxon>
        <taxon>Actinomycetes</taxon>
        <taxon>Micromonosporales</taxon>
        <taxon>Micromonosporaceae</taxon>
        <taxon>Paractinoplanes</taxon>
    </lineage>
</organism>